<reference evidence="1 2" key="1">
    <citation type="submission" date="2019-07" db="EMBL/GenBank/DDBJ databases">
        <title>Genomic Encyclopedia of Archaeal and Bacterial Type Strains, Phase II (KMG-II): from individual species to whole genera.</title>
        <authorList>
            <person name="Goeker M."/>
        </authorList>
    </citation>
    <scope>NUCLEOTIDE SEQUENCE [LARGE SCALE GENOMIC DNA]</scope>
    <source>
        <strain evidence="1 2">DSM 17527</strain>
    </source>
</reference>
<dbReference type="RefSeq" id="WP_170251905.1">
    <property type="nucleotide sequence ID" value="NZ_VNHU01000014.1"/>
</dbReference>
<dbReference type="EMBL" id="VNHU01000014">
    <property type="protein sequence ID" value="TYP70005.1"/>
    <property type="molecule type" value="Genomic_DNA"/>
</dbReference>
<dbReference type="Proteomes" id="UP000324376">
    <property type="component" value="Unassembled WGS sequence"/>
</dbReference>
<gene>
    <name evidence="1" type="ORF">BD809_11415</name>
</gene>
<accession>A0A5S5BS31</accession>
<proteinExistence type="predicted"/>
<evidence type="ECO:0000313" key="1">
    <source>
        <dbReference type="EMBL" id="TYP70005.1"/>
    </source>
</evidence>
<evidence type="ECO:0008006" key="3">
    <source>
        <dbReference type="Google" id="ProtNLM"/>
    </source>
</evidence>
<name>A0A5S5BS31_9FLAO</name>
<comment type="caution">
    <text evidence="1">The sequence shown here is derived from an EMBL/GenBank/DDBJ whole genome shotgun (WGS) entry which is preliminary data.</text>
</comment>
<keyword evidence="2" id="KW-1185">Reference proteome</keyword>
<organism evidence="1 2">
    <name type="scientific">Aquimarina intermedia</name>
    <dbReference type="NCBI Taxonomy" id="350814"/>
    <lineage>
        <taxon>Bacteria</taxon>
        <taxon>Pseudomonadati</taxon>
        <taxon>Bacteroidota</taxon>
        <taxon>Flavobacteriia</taxon>
        <taxon>Flavobacteriales</taxon>
        <taxon>Flavobacteriaceae</taxon>
        <taxon>Aquimarina</taxon>
    </lineage>
</organism>
<dbReference type="AlphaFoldDB" id="A0A5S5BS31"/>
<sequence length="58" mass="6644">MLQTNSNTLRLIDKENIHSIYELHTVEAVDHYNTLGIPESIEVTSQILSHWIIKIEAA</sequence>
<protein>
    <recommendedName>
        <fullName evidence="3">Acetyltransferase (GNAT) family protein</fullName>
    </recommendedName>
</protein>
<evidence type="ECO:0000313" key="2">
    <source>
        <dbReference type="Proteomes" id="UP000324376"/>
    </source>
</evidence>